<name>A0ABW0GIG9_9MICO</name>
<dbReference type="EMBL" id="JBHSLD010000004">
    <property type="protein sequence ID" value="MFC5379640.1"/>
    <property type="molecule type" value="Genomic_DNA"/>
</dbReference>
<proteinExistence type="predicted"/>
<dbReference type="PANTHER" id="PTHR43591">
    <property type="entry name" value="METHYLTRANSFERASE"/>
    <property type="match status" value="1"/>
</dbReference>
<dbReference type="InterPro" id="IPR041698">
    <property type="entry name" value="Methyltransf_25"/>
</dbReference>
<feature type="domain" description="Methyltransferase" evidence="1">
    <location>
        <begin position="53"/>
        <end position="146"/>
    </location>
</feature>
<dbReference type="Gene3D" id="3.40.50.150">
    <property type="entry name" value="Vaccinia Virus protein VP39"/>
    <property type="match status" value="1"/>
</dbReference>
<dbReference type="GO" id="GO:0008168">
    <property type="term" value="F:methyltransferase activity"/>
    <property type="evidence" value="ECO:0007669"/>
    <property type="project" value="UniProtKB-KW"/>
</dbReference>
<dbReference type="EC" id="2.1.1.-" evidence="2"/>
<accession>A0ABW0GIG9</accession>
<organism evidence="2 3">
    <name type="scientific">Aquipuribacter nitratireducens</name>
    <dbReference type="NCBI Taxonomy" id="650104"/>
    <lineage>
        <taxon>Bacteria</taxon>
        <taxon>Bacillati</taxon>
        <taxon>Actinomycetota</taxon>
        <taxon>Actinomycetes</taxon>
        <taxon>Micrococcales</taxon>
        <taxon>Intrasporangiaceae</taxon>
        <taxon>Aquipuribacter</taxon>
    </lineage>
</organism>
<keyword evidence="3" id="KW-1185">Reference proteome</keyword>
<sequence length="221" mass="22970">MRSGERTGPTAPPSAATDRWDALAAVYRVQEPLEARSLAVLLDALTVRAEEAVLDVGTGTGAVPRALARRGRPAEATTVAVDSSPRMLALAARVAGVETRQGDATGLPVPTGSVDVATAAWLLHVLPAPDRVRAVAELVRVLRPGGRLGLVVPAAPRSPGQRLLRAAALRAAGGLGAFRVPEDLPALLADHGLRVRRHRRTGLGYLADVVVCTREPGRGVG</sequence>
<keyword evidence="2" id="KW-0808">Transferase</keyword>
<evidence type="ECO:0000313" key="2">
    <source>
        <dbReference type="EMBL" id="MFC5379640.1"/>
    </source>
</evidence>
<comment type="caution">
    <text evidence="2">The sequence shown here is derived from an EMBL/GenBank/DDBJ whole genome shotgun (WGS) entry which is preliminary data.</text>
</comment>
<gene>
    <name evidence="2" type="ORF">ACFPJ6_02440</name>
</gene>
<dbReference type="Proteomes" id="UP001596122">
    <property type="component" value="Unassembled WGS sequence"/>
</dbReference>
<protein>
    <submittedName>
        <fullName evidence="2">Class I SAM-dependent methyltransferase</fullName>
        <ecNumber evidence="2">2.1.1.-</ecNumber>
    </submittedName>
</protein>
<dbReference type="GO" id="GO:0032259">
    <property type="term" value="P:methylation"/>
    <property type="evidence" value="ECO:0007669"/>
    <property type="project" value="UniProtKB-KW"/>
</dbReference>
<dbReference type="PANTHER" id="PTHR43591:SF24">
    <property type="entry name" value="2-METHOXY-6-POLYPRENYL-1,4-BENZOQUINOL METHYLASE, MITOCHONDRIAL"/>
    <property type="match status" value="1"/>
</dbReference>
<evidence type="ECO:0000313" key="3">
    <source>
        <dbReference type="Proteomes" id="UP001596122"/>
    </source>
</evidence>
<evidence type="ECO:0000259" key="1">
    <source>
        <dbReference type="Pfam" id="PF13649"/>
    </source>
</evidence>
<keyword evidence="2" id="KW-0489">Methyltransferase</keyword>
<dbReference type="Pfam" id="PF13649">
    <property type="entry name" value="Methyltransf_25"/>
    <property type="match status" value="1"/>
</dbReference>
<dbReference type="InterPro" id="IPR029063">
    <property type="entry name" value="SAM-dependent_MTases_sf"/>
</dbReference>
<reference evidence="3" key="1">
    <citation type="journal article" date="2019" name="Int. J. Syst. Evol. Microbiol.">
        <title>The Global Catalogue of Microorganisms (GCM) 10K type strain sequencing project: providing services to taxonomists for standard genome sequencing and annotation.</title>
        <authorList>
            <consortium name="The Broad Institute Genomics Platform"/>
            <consortium name="The Broad Institute Genome Sequencing Center for Infectious Disease"/>
            <person name="Wu L."/>
            <person name="Ma J."/>
        </authorList>
    </citation>
    <scope>NUCLEOTIDE SEQUENCE [LARGE SCALE GENOMIC DNA]</scope>
    <source>
        <strain evidence="3">CCUG 43114</strain>
    </source>
</reference>
<dbReference type="RefSeq" id="WP_340268848.1">
    <property type="nucleotide sequence ID" value="NZ_JBBEOG010000003.1"/>
</dbReference>
<dbReference type="CDD" id="cd02440">
    <property type="entry name" value="AdoMet_MTases"/>
    <property type="match status" value="1"/>
</dbReference>
<dbReference type="SUPFAM" id="SSF53335">
    <property type="entry name" value="S-adenosyl-L-methionine-dependent methyltransferases"/>
    <property type="match status" value="1"/>
</dbReference>